<name>A0A4Q7DHN6_9PROT</name>
<dbReference type="AlphaFoldDB" id="A0A4Q7DHN6"/>
<dbReference type="EMBL" id="SCFB01000012">
    <property type="protein sequence ID" value="RZI45434.1"/>
    <property type="molecule type" value="Genomic_DNA"/>
</dbReference>
<keyword evidence="3" id="KW-1185">Reference proteome</keyword>
<feature type="region of interest" description="Disordered" evidence="1">
    <location>
        <begin position="1"/>
        <end position="24"/>
    </location>
</feature>
<dbReference type="RefSeq" id="WP_130154421.1">
    <property type="nucleotide sequence ID" value="NZ_SCFB01000012.1"/>
</dbReference>
<proteinExistence type="predicted"/>
<protein>
    <submittedName>
        <fullName evidence="2">Uncharacterized protein</fullName>
    </submittedName>
</protein>
<evidence type="ECO:0000313" key="2">
    <source>
        <dbReference type="EMBL" id="RZI45434.1"/>
    </source>
</evidence>
<evidence type="ECO:0000313" key="3">
    <source>
        <dbReference type="Proteomes" id="UP000293550"/>
    </source>
</evidence>
<sequence length="274" mass="30455">MQTQAISNSAHNNVRQFPAPKQEGRNLTDQLGFTIEGVIDKDVMTAKAFPRDVRQCIKNIELTIAMSPEVSASCYYTLPRAGKTITGPSIRLAEICSSFWGNMQSGTRVISNNGKSVVVEGWCLDLETNAKVSHEISRGIVTKDGKPYSTDMQNTTIAAASAIAFRNVIFKTIPKVFIDQALQKAMALSVAASNQEDFEKKRQNMFENLERLGIHVEKVFAFFGKSSIQEFDLEHMKMIYGIRTSIKEGMIKADEAFALSESRSDMVNSLIDDH</sequence>
<evidence type="ECO:0000256" key="1">
    <source>
        <dbReference type="SAM" id="MobiDB-lite"/>
    </source>
</evidence>
<organism evidence="2 3">
    <name type="scientific">Candidatus Finniella inopinata</name>
    <dbReference type="NCBI Taxonomy" id="1696036"/>
    <lineage>
        <taxon>Bacteria</taxon>
        <taxon>Pseudomonadati</taxon>
        <taxon>Pseudomonadota</taxon>
        <taxon>Alphaproteobacteria</taxon>
        <taxon>Holosporales</taxon>
        <taxon>Candidatus Paracaedibacteraceae</taxon>
        <taxon>Candidatus Finniella</taxon>
    </lineage>
</organism>
<dbReference type="Proteomes" id="UP000293550">
    <property type="component" value="Unassembled WGS sequence"/>
</dbReference>
<comment type="caution">
    <text evidence="2">The sequence shown here is derived from an EMBL/GenBank/DDBJ whole genome shotgun (WGS) entry which is preliminary data.</text>
</comment>
<accession>A0A4Q7DHN6</accession>
<dbReference type="OrthoDB" id="8100461at2"/>
<reference evidence="2 3" key="1">
    <citation type="submission" date="2018-10" db="EMBL/GenBank/DDBJ databases">
        <title>An updated phylogeny of the Alphaproteobacteria reveals that the parasitic Rickettsiales and Holosporales have independent origins.</title>
        <authorList>
            <person name="Munoz-Gomez S.A."/>
            <person name="Hess S."/>
            <person name="Burger G."/>
            <person name="Lang B.F."/>
            <person name="Susko E."/>
            <person name="Slamovits C.H."/>
            <person name="Roger A.J."/>
        </authorList>
    </citation>
    <scope>NUCLEOTIDE SEQUENCE [LARGE SCALE GENOMIC DNA]</scope>
    <source>
        <strain evidence="2">HOLO01</strain>
    </source>
</reference>
<gene>
    <name evidence="2" type="ORF">EQU50_07030</name>
</gene>
<feature type="compositionally biased region" description="Polar residues" evidence="1">
    <location>
        <begin position="1"/>
        <end position="15"/>
    </location>
</feature>